<dbReference type="Gene3D" id="1.10.3720.10">
    <property type="entry name" value="MetI-like"/>
    <property type="match status" value="1"/>
</dbReference>
<keyword evidence="2 7" id="KW-0813">Transport</keyword>
<dbReference type="OrthoDB" id="7300175at2"/>
<feature type="transmembrane region" description="Helical" evidence="7">
    <location>
        <begin position="128"/>
        <end position="147"/>
    </location>
</feature>
<feature type="transmembrane region" description="Helical" evidence="7">
    <location>
        <begin position="184"/>
        <end position="206"/>
    </location>
</feature>
<evidence type="ECO:0000313" key="8">
    <source>
        <dbReference type="EMBL" id="ARQ01943.1"/>
    </source>
</evidence>
<dbReference type="GO" id="GO:0055085">
    <property type="term" value="P:transmembrane transport"/>
    <property type="evidence" value="ECO:0007669"/>
    <property type="project" value="InterPro"/>
</dbReference>
<keyword evidence="6 7" id="KW-0472">Membrane</keyword>
<dbReference type="PROSITE" id="PS50928">
    <property type="entry name" value="ABC_TM1"/>
    <property type="match status" value="1"/>
</dbReference>
<comment type="subcellular location">
    <subcellularLocation>
        <location evidence="1 7">Cell membrane</location>
        <topology evidence="1 7">Multi-pass membrane protein</topology>
    </subcellularLocation>
</comment>
<evidence type="ECO:0000256" key="1">
    <source>
        <dbReference type="ARBA" id="ARBA00004651"/>
    </source>
</evidence>
<dbReference type="PANTHER" id="PTHR30151">
    <property type="entry name" value="ALKANE SULFONATE ABC TRANSPORTER-RELATED, MEMBRANE SUBUNIT"/>
    <property type="match status" value="1"/>
</dbReference>
<feature type="transmembrane region" description="Helical" evidence="7">
    <location>
        <begin position="103"/>
        <end position="122"/>
    </location>
</feature>
<dbReference type="GO" id="GO:0005886">
    <property type="term" value="C:plasma membrane"/>
    <property type="evidence" value="ECO:0007669"/>
    <property type="project" value="UniProtKB-SubCell"/>
</dbReference>
<dbReference type="Pfam" id="PF00528">
    <property type="entry name" value="BPD_transp_1"/>
    <property type="match status" value="1"/>
</dbReference>
<reference evidence="8 9" key="1">
    <citation type="submission" date="2017-05" db="EMBL/GenBank/DDBJ databases">
        <title>Full genome sequence of Pseudorhodoplanes sinuspersici.</title>
        <authorList>
            <person name="Dastgheib S.M.M."/>
            <person name="Shavandi M."/>
            <person name="Tirandaz H."/>
        </authorList>
    </citation>
    <scope>NUCLEOTIDE SEQUENCE [LARGE SCALE GENOMIC DNA]</scope>
    <source>
        <strain evidence="8 9">RIPI110</strain>
    </source>
</reference>
<feature type="transmembrane region" description="Helical" evidence="7">
    <location>
        <begin position="73"/>
        <end position="91"/>
    </location>
</feature>
<dbReference type="EMBL" id="CP021112">
    <property type="protein sequence ID" value="ARQ01943.1"/>
    <property type="molecule type" value="Genomic_DNA"/>
</dbReference>
<dbReference type="InterPro" id="IPR000515">
    <property type="entry name" value="MetI-like"/>
</dbReference>
<organism evidence="8 9">
    <name type="scientific">Pseudorhodoplanes sinuspersici</name>
    <dbReference type="NCBI Taxonomy" id="1235591"/>
    <lineage>
        <taxon>Bacteria</taxon>
        <taxon>Pseudomonadati</taxon>
        <taxon>Pseudomonadota</taxon>
        <taxon>Alphaproteobacteria</taxon>
        <taxon>Hyphomicrobiales</taxon>
        <taxon>Pseudorhodoplanes</taxon>
    </lineage>
</organism>
<dbReference type="PANTHER" id="PTHR30151:SF0">
    <property type="entry name" value="ABC TRANSPORTER PERMEASE PROTEIN MJ0413-RELATED"/>
    <property type="match status" value="1"/>
</dbReference>
<dbReference type="InterPro" id="IPR035906">
    <property type="entry name" value="MetI-like_sf"/>
</dbReference>
<accession>A0A1W6ZXA2</accession>
<evidence type="ECO:0000256" key="7">
    <source>
        <dbReference type="RuleBase" id="RU363032"/>
    </source>
</evidence>
<keyword evidence="5 7" id="KW-1133">Transmembrane helix</keyword>
<feature type="transmembrane region" description="Helical" evidence="7">
    <location>
        <begin position="12"/>
        <end position="36"/>
    </location>
</feature>
<evidence type="ECO:0000256" key="4">
    <source>
        <dbReference type="ARBA" id="ARBA00022692"/>
    </source>
</evidence>
<feature type="transmembrane region" description="Helical" evidence="7">
    <location>
        <begin position="226"/>
        <end position="245"/>
    </location>
</feature>
<proteinExistence type="inferred from homology"/>
<evidence type="ECO:0000256" key="6">
    <source>
        <dbReference type="ARBA" id="ARBA00023136"/>
    </source>
</evidence>
<gene>
    <name evidence="8" type="ORF">CAK95_24705</name>
</gene>
<evidence type="ECO:0000256" key="3">
    <source>
        <dbReference type="ARBA" id="ARBA00022475"/>
    </source>
</evidence>
<dbReference type="Proteomes" id="UP000194137">
    <property type="component" value="Chromosome"/>
</dbReference>
<evidence type="ECO:0000256" key="5">
    <source>
        <dbReference type="ARBA" id="ARBA00022989"/>
    </source>
</evidence>
<dbReference type="CDD" id="cd06261">
    <property type="entry name" value="TM_PBP2"/>
    <property type="match status" value="1"/>
</dbReference>
<comment type="similarity">
    <text evidence="7">Belongs to the binding-protein-dependent transport system permease family.</text>
</comment>
<dbReference type="RefSeq" id="WP_086090337.1">
    <property type="nucleotide sequence ID" value="NZ_CP021112.1"/>
</dbReference>
<dbReference type="SUPFAM" id="SSF161098">
    <property type="entry name" value="MetI-like"/>
    <property type="match status" value="1"/>
</dbReference>
<evidence type="ECO:0000313" key="9">
    <source>
        <dbReference type="Proteomes" id="UP000194137"/>
    </source>
</evidence>
<dbReference type="STRING" id="1235591.CAK95_24705"/>
<keyword evidence="9" id="KW-1185">Reference proteome</keyword>
<dbReference type="AlphaFoldDB" id="A0A1W6ZXA2"/>
<evidence type="ECO:0000256" key="2">
    <source>
        <dbReference type="ARBA" id="ARBA00022448"/>
    </source>
</evidence>
<dbReference type="KEGG" id="psin:CAK95_24705"/>
<protein>
    <submittedName>
        <fullName evidence="8">Aliphatic sulfonate ABC transporter</fullName>
    </submittedName>
</protein>
<sequence length="256" mass="28317">MSTAAFTRSRFAPALLGFGTLVAFVVLMQALIYFGVLNQFIVPYPTDIARAFERVIVEEHVFERFLLTLQECVSAALLLAVFGISIGTILYKVDILRRATETWVAAAAAAPTVLMYPLFLVIFGRSAWTIIMMGFVAGLPAVILKTIEGLSGTKTVLMNVGRSFKLTPWQLFWKIQFPSALPTIFTGFKLGLIFALINVVGVEFLINFGGLGQLINDLAERYDLAGTYAAICFVILVSVLFFIVVERIERWLTRAA</sequence>
<name>A0A1W6ZXA2_9HYPH</name>
<keyword evidence="3" id="KW-1003">Cell membrane</keyword>
<keyword evidence="4 7" id="KW-0812">Transmembrane</keyword>